<feature type="chain" id="PRO_5035342621" description="Phosphate-binding protein" evidence="4">
    <location>
        <begin position="24"/>
        <end position="338"/>
    </location>
</feature>
<dbReference type="CDD" id="cd13654">
    <property type="entry name" value="PBP2_phosphate_like_2"/>
    <property type="match status" value="1"/>
</dbReference>
<keyword evidence="4" id="KW-0592">Phosphate transport</keyword>
<dbReference type="KEGG" id="npy:NPRO_09270"/>
<dbReference type="InterPro" id="IPR024370">
    <property type="entry name" value="PBP_domain"/>
</dbReference>
<organism evidence="6 7">
    <name type="scientific">Candidatus Nitrosymbiomonas proteolyticus</name>
    <dbReference type="NCBI Taxonomy" id="2608984"/>
    <lineage>
        <taxon>Bacteria</taxon>
        <taxon>Bacillati</taxon>
        <taxon>Armatimonadota</taxon>
        <taxon>Armatimonadota incertae sedis</taxon>
        <taxon>Candidatus Nitrosymbiomonas</taxon>
    </lineage>
</organism>
<keyword evidence="2 4" id="KW-0813">Transport</keyword>
<evidence type="ECO:0000256" key="3">
    <source>
        <dbReference type="ARBA" id="ARBA00022729"/>
    </source>
</evidence>
<proteinExistence type="inferred from homology"/>
<dbReference type="InterPro" id="IPR050811">
    <property type="entry name" value="Phosphate_ABC_transporter"/>
</dbReference>
<dbReference type="Pfam" id="PF12849">
    <property type="entry name" value="PBP_like_2"/>
    <property type="match status" value="1"/>
</dbReference>
<comment type="similarity">
    <text evidence="1 4">Belongs to the PstS family.</text>
</comment>
<dbReference type="PANTHER" id="PTHR30570:SF1">
    <property type="entry name" value="PHOSPHATE-BINDING PROTEIN PSTS"/>
    <property type="match status" value="1"/>
</dbReference>
<dbReference type="InterPro" id="IPR011862">
    <property type="entry name" value="Phos-bd"/>
</dbReference>
<reference evidence="6" key="1">
    <citation type="journal article" name="DNA Res.">
        <title>The physiological potential of anammox bacteria as revealed by their core genome structure.</title>
        <authorList>
            <person name="Okubo T."/>
            <person name="Toyoda A."/>
            <person name="Fukuhara K."/>
            <person name="Uchiyama I."/>
            <person name="Harigaya Y."/>
            <person name="Kuroiwa M."/>
            <person name="Suzuki T."/>
            <person name="Murakami Y."/>
            <person name="Suwa Y."/>
            <person name="Takami H."/>
        </authorList>
    </citation>
    <scope>NUCLEOTIDE SEQUENCE</scope>
    <source>
        <strain evidence="6">317325-2</strain>
    </source>
</reference>
<gene>
    <name evidence="6" type="ORF">NPRO_09270</name>
</gene>
<dbReference type="Gene3D" id="3.40.190.10">
    <property type="entry name" value="Periplasmic binding protein-like II"/>
    <property type="match status" value="2"/>
</dbReference>
<sequence>MRSRTKALGVTLPALVAAGLVWGGCQGGGPSPEGGTSLQGKVQIDGSSTVFPISQAVAEEFMNGQPGVNVTVAESGTTGGFKKFLNGEIEIADASRPIDVSEVQKAEEVGIEFFELPVAYDGLTVVVNPANDWCDSLTVAELKRIWEPSSGVKTWRDIRPEWPNEPIKLFGPGSDSGTFDYFTEAIVQEKRASRADYTQSEDDNILVMGVAGEKYGLGYFGLAYYEENKSKVKAVAIDGGSGPVSPSAETVANGTYSPLSRPILIYVNKKALERSEVKAFVAYYLEHAGQLASEVGYVPLSDAAYAAAKAVIEEGKSGTRFGGSSVIGKPMEEVLSGS</sequence>
<dbReference type="SUPFAM" id="SSF53850">
    <property type="entry name" value="Periplasmic binding protein-like II"/>
    <property type="match status" value="1"/>
</dbReference>
<dbReference type="Proteomes" id="UP000662873">
    <property type="component" value="Chromosome"/>
</dbReference>
<dbReference type="AlphaFoldDB" id="A0A809RU76"/>
<evidence type="ECO:0000313" key="6">
    <source>
        <dbReference type="EMBL" id="BBO23332.1"/>
    </source>
</evidence>
<feature type="domain" description="PBP" evidence="5">
    <location>
        <begin position="32"/>
        <end position="285"/>
    </location>
</feature>
<name>A0A809RU76_9BACT</name>
<evidence type="ECO:0000256" key="2">
    <source>
        <dbReference type="ARBA" id="ARBA00022448"/>
    </source>
</evidence>
<comment type="function">
    <text evidence="4">Involved in the system for phosphate transport across the cytoplasmic membrane.</text>
</comment>
<feature type="signal peptide" evidence="4">
    <location>
        <begin position="1"/>
        <end position="23"/>
    </location>
</feature>
<keyword evidence="3 4" id="KW-0732">Signal</keyword>
<dbReference type="NCBIfam" id="TIGR02136">
    <property type="entry name" value="ptsS_2"/>
    <property type="match status" value="1"/>
</dbReference>
<evidence type="ECO:0000256" key="1">
    <source>
        <dbReference type="ARBA" id="ARBA00008725"/>
    </source>
</evidence>
<dbReference type="PROSITE" id="PS51257">
    <property type="entry name" value="PROKAR_LIPOPROTEIN"/>
    <property type="match status" value="1"/>
</dbReference>
<dbReference type="EMBL" id="AP021858">
    <property type="protein sequence ID" value="BBO23332.1"/>
    <property type="molecule type" value="Genomic_DNA"/>
</dbReference>
<evidence type="ECO:0000313" key="7">
    <source>
        <dbReference type="Proteomes" id="UP000662873"/>
    </source>
</evidence>
<dbReference type="GO" id="GO:0042301">
    <property type="term" value="F:phosphate ion binding"/>
    <property type="evidence" value="ECO:0007669"/>
    <property type="project" value="UniProtKB-UniRule"/>
</dbReference>
<accession>A0A809RU76</accession>
<evidence type="ECO:0000259" key="5">
    <source>
        <dbReference type="Pfam" id="PF12849"/>
    </source>
</evidence>
<dbReference type="GO" id="GO:0006817">
    <property type="term" value="P:phosphate ion transport"/>
    <property type="evidence" value="ECO:0007669"/>
    <property type="project" value="UniProtKB-UniRule"/>
</dbReference>
<evidence type="ECO:0000256" key="4">
    <source>
        <dbReference type="RuleBase" id="RU367119"/>
    </source>
</evidence>
<protein>
    <recommendedName>
        <fullName evidence="4">Phosphate-binding protein</fullName>
    </recommendedName>
</protein>
<dbReference type="PANTHER" id="PTHR30570">
    <property type="entry name" value="PERIPLASMIC PHOSPHATE BINDING COMPONENT OF PHOSPHATE ABC TRANSPORTER"/>
    <property type="match status" value="1"/>
</dbReference>